<reference evidence="1" key="1">
    <citation type="journal article" date="2020" name="New Phytol.">
        <title>Comparative genomics reveals dynamic genome evolution in host specialist ectomycorrhizal fungi.</title>
        <authorList>
            <person name="Lofgren L.A."/>
            <person name="Nguyen N.H."/>
            <person name="Vilgalys R."/>
            <person name="Ruytinx J."/>
            <person name="Liao H.L."/>
            <person name="Branco S."/>
            <person name="Kuo A."/>
            <person name="LaButti K."/>
            <person name="Lipzen A."/>
            <person name="Andreopoulos W."/>
            <person name="Pangilinan J."/>
            <person name="Riley R."/>
            <person name="Hundley H."/>
            <person name="Na H."/>
            <person name="Barry K."/>
            <person name="Grigoriev I.V."/>
            <person name="Stajich J.E."/>
            <person name="Kennedy P.G."/>
        </authorList>
    </citation>
    <scope>NUCLEOTIDE SEQUENCE</scope>
    <source>
        <strain evidence="1">MN1</strain>
    </source>
</reference>
<proteinExistence type="predicted"/>
<dbReference type="AlphaFoldDB" id="A0A9P7EJH1"/>
<dbReference type="EMBL" id="JABBWG010000004">
    <property type="protein sequence ID" value="KAG1823652.1"/>
    <property type="molecule type" value="Genomic_DNA"/>
</dbReference>
<sequence>MAKAWSGYKRTRESTGSMPTVLSCFVSAAPIPPLEYLVEAMPKQNKSVLQKQYRSKELDGFSLVRKEIRHATGGAIDPKTRQDVLRKAARLIKELSTSNTKLQHQLYNSRHTGSEMPPSYAGGVPTTISSPCTQGPYSPPLYEYFIEQPNGSCELAGIPPTESYSCHVTSGTGYELYDANMLSGNMGTTPAYDQIISQEYSLHRLVPAIVSYYLLGVDLQSESHVDSPTPGRLCIISLSSTPPTPLTSL</sequence>
<accession>A0A9P7EJH1</accession>
<comment type="caution">
    <text evidence="1">The sequence shown here is derived from an EMBL/GenBank/DDBJ whole genome shotgun (WGS) entry which is preliminary data.</text>
</comment>
<protein>
    <submittedName>
        <fullName evidence="1">Uncharacterized protein</fullName>
    </submittedName>
</protein>
<name>A0A9P7EJH1_9AGAM</name>
<dbReference type="Proteomes" id="UP000807769">
    <property type="component" value="Unassembled WGS sequence"/>
</dbReference>
<dbReference type="GeneID" id="64628598"/>
<evidence type="ECO:0000313" key="1">
    <source>
        <dbReference type="EMBL" id="KAG1823652.1"/>
    </source>
</evidence>
<dbReference type="PROSITE" id="PS51257">
    <property type="entry name" value="PROKAR_LIPOPROTEIN"/>
    <property type="match status" value="1"/>
</dbReference>
<evidence type="ECO:0000313" key="2">
    <source>
        <dbReference type="Proteomes" id="UP000807769"/>
    </source>
</evidence>
<gene>
    <name evidence="1" type="ORF">BJ212DRAFT_1325763</name>
</gene>
<organism evidence="1 2">
    <name type="scientific">Suillus subaureus</name>
    <dbReference type="NCBI Taxonomy" id="48587"/>
    <lineage>
        <taxon>Eukaryota</taxon>
        <taxon>Fungi</taxon>
        <taxon>Dikarya</taxon>
        <taxon>Basidiomycota</taxon>
        <taxon>Agaricomycotina</taxon>
        <taxon>Agaricomycetes</taxon>
        <taxon>Agaricomycetidae</taxon>
        <taxon>Boletales</taxon>
        <taxon>Suillineae</taxon>
        <taxon>Suillaceae</taxon>
        <taxon>Suillus</taxon>
    </lineage>
</organism>
<dbReference type="OrthoDB" id="2632310at2759"/>
<dbReference type="RefSeq" id="XP_041197712.1">
    <property type="nucleotide sequence ID" value="XM_041334581.1"/>
</dbReference>
<keyword evidence="2" id="KW-1185">Reference proteome</keyword>